<name>A0AA43XKB9_9CLOT</name>
<dbReference type="PANTHER" id="PTHR46211:SF1">
    <property type="entry name" value="GLYCEROPHOSPHODIESTER PHOSPHODIESTERASE, CYTOPLASMIC"/>
    <property type="match status" value="1"/>
</dbReference>
<protein>
    <submittedName>
        <fullName evidence="2">Glycerophosphodiester phosphodiesterase</fullName>
    </submittedName>
</protein>
<dbReference type="PANTHER" id="PTHR46211">
    <property type="entry name" value="GLYCEROPHOSPHORYL DIESTER PHOSPHODIESTERASE"/>
    <property type="match status" value="1"/>
</dbReference>
<dbReference type="RefSeq" id="WP_160720706.1">
    <property type="nucleotide sequence ID" value="NZ_SUMG01000007.1"/>
</dbReference>
<dbReference type="SUPFAM" id="SSF51695">
    <property type="entry name" value="PLC-like phosphodiesterases"/>
    <property type="match status" value="1"/>
</dbReference>
<dbReference type="Gene3D" id="3.20.20.190">
    <property type="entry name" value="Phosphatidylinositol (PI) phosphodiesterase"/>
    <property type="match status" value="1"/>
</dbReference>
<proteinExistence type="predicted"/>
<dbReference type="AlphaFoldDB" id="A0AA43XKB9"/>
<dbReference type="PROSITE" id="PS51704">
    <property type="entry name" value="GP_PDE"/>
    <property type="match status" value="1"/>
</dbReference>
<dbReference type="GO" id="GO:0006629">
    <property type="term" value="P:lipid metabolic process"/>
    <property type="evidence" value="ECO:0007669"/>
    <property type="project" value="InterPro"/>
</dbReference>
<evidence type="ECO:0000313" key="3">
    <source>
        <dbReference type="Proteomes" id="UP000449710"/>
    </source>
</evidence>
<sequence>MIIIGHRGAAGYAPENTLASMDLAYRQGCDGIEFDVQLTKDREVVVIHDWTVDRTTSGTGEVKNLTLQEIKELDAGNWFSPEFKGETVPTLKEVFRHFPKDLLLNMEIKIQGYDHRPIEREVFRVIEDCKRRENTLVSSFNNLRIKKFMEISGGMDSAMMFEGYLAELPETEYDGKHIKSFHPSKDYIDKDLVAAAKKRGLAVYSWTVNDLKHATRLQAIGVDGIITNYPSYMIRHLK</sequence>
<comment type="caution">
    <text evidence="2">The sequence shown here is derived from an EMBL/GenBank/DDBJ whole genome shotgun (WGS) entry which is preliminary data.</text>
</comment>
<evidence type="ECO:0000313" key="2">
    <source>
        <dbReference type="EMBL" id="NBG88292.1"/>
    </source>
</evidence>
<feature type="domain" description="GP-PDE" evidence="1">
    <location>
        <begin position="1"/>
        <end position="237"/>
    </location>
</feature>
<dbReference type="EMBL" id="SUMG01000007">
    <property type="protein sequence ID" value="NBG88292.1"/>
    <property type="molecule type" value="Genomic_DNA"/>
</dbReference>
<dbReference type="GO" id="GO:0008081">
    <property type="term" value="F:phosphoric diester hydrolase activity"/>
    <property type="evidence" value="ECO:0007669"/>
    <property type="project" value="InterPro"/>
</dbReference>
<dbReference type="Proteomes" id="UP000449710">
    <property type="component" value="Unassembled WGS sequence"/>
</dbReference>
<dbReference type="Pfam" id="PF03009">
    <property type="entry name" value="GDPD"/>
    <property type="match status" value="1"/>
</dbReference>
<reference evidence="2 3" key="1">
    <citation type="submission" date="2019-04" db="EMBL/GenBank/DDBJ databases">
        <title>Isachenkonia alkalipeptolytica gen. nov. sp. nov. a new anaerobic, alkiliphilic organothrophic bacterium capable to reduce synthesized ferrihydrite isolated from a soda lake.</title>
        <authorList>
            <person name="Toshchakov S.V."/>
            <person name="Zavarzina D.G."/>
            <person name="Zhilina T.N."/>
            <person name="Kostrikina N.A."/>
            <person name="Kublanov I.V."/>
        </authorList>
    </citation>
    <scope>NUCLEOTIDE SEQUENCE [LARGE SCALE GENOMIC DNA]</scope>
    <source>
        <strain evidence="2 3">Z-1701</strain>
    </source>
</reference>
<organism evidence="2 3">
    <name type="scientific">Isachenkonia alkalipeptolytica</name>
    <dbReference type="NCBI Taxonomy" id="2565777"/>
    <lineage>
        <taxon>Bacteria</taxon>
        <taxon>Bacillati</taxon>
        <taxon>Bacillota</taxon>
        <taxon>Clostridia</taxon>
        <taxon>Eubacteriales</taxon>
        <taxon>Clostridiaceae</taxon>
        <taxon>Isachenkonia</taxon>
    </lineage>
</organism>
<dbReference type="InterPro" id="IPR017946">
    <property type="entry name" value="PLC-like_Pdiesterase_TIM-brl"/>
</dbReference>
<dbReference type="InterPro" id="IPR030395">
    <property type="entry name" value="GP_PDE_dom"/>
</dbReference>
<accession>A0AA43XKB9</accession>
<keyword evidence="3" id="KW-1185">Reference proteome</keyword>
<gene>
    <name evidence="2" type="ORF">ISALK_07235</name>
</gene>
<evidence type="ECO:0000259" key="1">
    <source>
        <dbReference type="PROSITE" id="PS51704"/>
    </source>
</evidence>